<organism evidence="2 3">
    <name type="scientific">Sneathiella chinensis</name>
    <dbReference type="NCBI Taxonomy" id="349750"/>
    <lineage>
        <taxon>Bacteria</taxon>
        <taxon>Pseudomonadati</taxon>
        <taxon>Pseudomonadota</taxon>
        <taxon>Alphaproteobacteria</taxon>
        <taxon>Sneathiellales</taxon>
        <taxon>Sneathiellaceae</taxon>
        <taxon>Sneathiella</taxon>
    </lineage>
</organism>
<dbReference type="InterPro" id="IPR022496">
    <property type="entry name" value="T6A_TsaB"/>
</dbReference>
<evidence type="ECO:0000313" key="2">
    <source>
        <dbReference type="EMBL" id="GLQ05212.1"/>
    </source>
</evidence>
<dbReference type="PANTHER" id="PTHR11735">
    <property type="entry name" value="TRNA N6-ADENOSINE THREONYLCARBAMOYLTRANSFERASE"/>
    <property type="match status" value="1"/>
</dbReference>
<dbReference type="InterPro" id="IPR043129">
    <property type="entry name" value="ATPase_NBD"/>
</dbReference>
<dbReference type="RefSeq" id="WP_206374208.1">
    <property type="nucleotide sequence ID" value="NZ_BSNF01000001.1"/>
</dbReference>
<dbReference type="Proteomes" id="UP001161409">
    <property type="component" value="Unassembled WGS sequence"/>
</dbReference>
<gene>
    <name evidence="2" type="ORF">GCM10007924_04330</name>
</gene>
<name>A0ABQ5TZA8_9PROT</name>
<dbReference type="NCBIfam" id="TIGR03725">
    <property type="entry name" value="T6A_YeaZ"/>
    <property type="match status" value="1"/>
</dbReference>
<dbReference type="EMBL" id="BSNF01000001">
    <property type="protein sequence ID" value="GLQ05212.1"/>
    <property type="molecule type" value="Genomic_DNA"/>
</dbReference>
<evidence type="ECO:0000313" key="3">
    <source>
        <dbReference type="Proteomes" id="UP001161409"/>
    </source>
</evidence>
<sequence>MKILALDTALNACSVAITGEGALLAHVHEKRARGHAETLLPMIRSLMQEAGLSFADLDLIAVSVGPGTFTGLRIGLAAARGIALAAGKPALGITTLEALAAAVPAASLDGKTVWATADARRKEVYAQPFRYEAGALLPTPCGPAVATPIKGAASLFADGPGVIIGGGAPLLASAGEIPPHMDILDTDPDPDARIIARIAEHRGIPQAPVAPPMPVYLRAPDAKLPGGKDPVKAS</sequence>
<keyword evidence="3" id="KW-1185">Reference proteome</keyword>
<feature type="domain" description="Gcp-like" evidence="1">
    <location>
        <begin position="30"/>
        <end position="130"/>
    </location>
</feature>
<dbReference type="InterPro" id="IPR000905">
    <property type="entry name" value="Gcp-like_dom"/>
</dbReference>
<evidence type="ECO:0000259" key="1">
    <source>
        <dbReference type="Pfam" id="PF00814"/>
    </source>
</evidence>
<dbReference type="SUPFAM" id="SSF53067">
    <property type="entry name" value="Actin-like ATPase domain"/>
    <property type="match status" value="2"/>
</dbReference>
<dbReference type="Pfam" id="PF00814">
    <property type="entry name" value="TsaD"/>
    <property type="match status" value="1"/>
</dbReference>
<reference evidence="2" key="1">
    <citation type="journal article" date="2014" name="Int. J. Syst. Evol. Microbiol.">
        <title>Complete genome of a new Firmicutes species belonging to the dominant human colonic microbiota ('Ruminococcus bicirculans') reveals two chromosomes and a selective capacity to utilize plant glucans.</title>
        <authorList>
            <consortium name="NISC Comparative Sequencing Program"/>
            <person name="Wegmann U."/>
            <person name="Louis P."/>
            <person name="Goesmann A."/>
            <person name="Henrissat B."/>
            <person name="Duncan S.H."/>
            <person name="Flint H.J."/>
        </authorList>
    </citation>
    <scope>NUCLEOTIDE SEQUENCE</scope>
    <source>
        <strain evidence="2">NBRC 103408</strain>
    </source>
</reference>
<accession>A0ABQ5TZA8</accession>
<reference evidence="2" key="2">
    <citation type="submission" date="2023-01" db="EMBL/GenBank/DDBJ databases">
        <title>Draft genome sequence of Sneathiella chinensis strain NBRC 103408.</title>
        <authorList>
            <person name="Sun Q."/>
            <person name="Mori K."/>
        </authorList>
    </citation>
    <scope>NUCLEOTIDE SEQUENCE</scope>
    <source>
        <strain evidence="2">NBRC 103408</strain>
    </source>
</reference>
<dbReference type="Gene3D" id="3.30.420.40">
    <property type="match status" value="2"/>
</dbReference>
<proteinExistence type="predicted"/>
<dbReference type="PANTHER" id="PTHR11735:SF11">
    <property type="entry name" value="TRNA THREONYLCARBAMOYLADENOSINE BIOSYNTHESIS PROTEIN TSAB"/>
    <property type="match status" value="1"/>
</dbReference>
<comment type="caution">
    <text evidence="2">The sequence shown here is derived from an EMBL/GenBank/DDBJ whole genome shotgun (WGS) entry which is preliminary data.</text>
</comment>
<protein>
    <submittedName>
        <fullName evidence="2">tRNA (Adenosine(37)-N6)-threonylcarbamoyltransferase complex dimerization subunit type 1 TsaB</fullName>
    </submittedName>
</protein>